<dbReference type="AlphaFoldDB" id="A0A643F3F8"/>
<reference evidence="1" key="1">
    <citation type="submission" date="2019-09" db="EMBL/GenBank/DDBJ databases">
        <title>Draft genome sequences of 48 bacterial type strains from the CCUG.</title>
        <authorList>
            <person name="Tunovic T."/>
            <person name="Pineiro-Iglesias B."/>
            <person name="Unosson C."/>
            <person name="Inganas E."/>
            <person name="Ohlen M."/>
            <person name="Cardew S."/>
            <person name="Jensie-Markopoulos S."/>
            <person name="Salva-Serra F."/>
            <person name="Jaen-Luchoro D."/>
            <person name="Karlsson R."/>
            <person name="Svensson-Stadler L."/>
            <person name="Chun J."/>
            <person name="Moore E."/>
        </authorList>
    </citation>
    <scope>NUCLEOTIDE SEQUENCE</scope>
    <source>
        <strain evidence="1">CCUG 50899</strain>
    </source>
</reference>
<dbReference type="InterPro" id="IPR009297">
    <property type="entry name" value="DUF952"/>
</dbReference>
<gene>
    <name evidence="1" type="ORF">F7Q93_07680</name>
</gene>
<dbReference type="Pfam" id="PF06108">
    <property type="entry name" value="DUF952"/>
    <property type="match status" value="1"/>
</dbReference>
<dbReference type="PANTHER" id="PTHR34129:SF1">
    <property type="entry name" value="DUF952 DOMAIN-CONTAINING PROTEIN"/>
    <property type="match status" value="1"/>
</dbReference>
<dbReference type="RefSeq" id="WP_128092931.1">
    <property type="nucleotide sequence ID" value="NZ_JBHEEN010000001.1"/>
</dbReference>
<dbReference type="PANTHER" id="PTHR34129">
    <property type="entry name" value="BLR1139 PROTEIN"/>
    <property type="match status" value="1"/>
</dbReference>
<dbReference type="SUPFAM" id="SSF56399">
    <property type="entry name" value="ADP-ribosylation"/>
    <property type="match status" value="1"/>
</dbReference>
<evidence type="ECO:0000313" key="1">
    <source>
        <dbReference type="EMBL" id="KAB0572685.1"/>
    </source>
</evidence>
<sequence length="117" mass="12794">MTKTTIYKIAPRDLWAQAEEAGIFTGTPVDIADGYIHFSTYTQVRETAAKHFAGQTDLLLVSVDVTALGDALKYEASRGGALFPHLYATLPMSAVTKVEPLPLDKDGLHIFPELEDK</sequence>
<name>A0A643F3F8_9HYPH</name>
<protein>
    <submittedName>
        <fullName evidence="1">DUF952 domain-containing protein</fullName>
    </submittedName>
</protein>
<dbReference type="EMBL" id="VZPE01000002">
    <property type="protein sequence ID" value="KAB0572685.1"/>
    <property type="molecule type" value="Genomic_DNA"/>
</dbReference>
<comment type="caution">
    <text evidence="1">The sequence shown here is derived from an EMBL/GenBank/DDBJ whole genome shotgun (WGS) entry which is preliminary data.</text>
</comment>
<dbReference type="Gene3D" id="3.20.170.20">
    <property type="entry name" value="Protein of unknown function DUF952"/>
    <property type="match status" value="1"/>
</dbReference>
<proteinExistence type="predicted"/>
<organism evidence="1">
    <name type="scientific">Brucella pituitosa</name>
    <dbReference type="NCBI Taxonomy" id="571256"/>
    <lineage>
        <taxon>Bacteria</taxon>
        <taxon>Pseudomonadati</taxon>
        <taxon>Pseudomonadota</taxon>
        <taxon>Alphaproteobacteria</taxon>
        <taxon>Hyphomicrobiales</taxon>
        <taxon>Brucellaceae</taxon>
        <taxon>Brucella/Ochrobactrum group</taxon>
        <taxon>Brucella</taxon>
    </lineage>
</organism>
<accession>A0A643F3F8</accession>